<proteinExistence type="predicted"/>
<dbReference type="EMBL" id="JAFBBK010000001">
    <property type="protein sequence ID" value="MBM7413755.1"/>
    <property type="molecule type" value="Genomic_DNA"/>
</dbReference>
<organism evidence="1 2">
    <name type="scientific">Rhodococcoides corynebacterioides</name>
    <dbReference type="NCBI Taxonomy" id="53972"/>
    <lineage>
        <taxon>Bacteria</taxon>
        <taxon>Bacillati</taxon>
        <taxon>Actinomycetota</taxon>
        <taxon>Actinomycetes</taxon>
        <taxon>Mycobacteriales</taxon>
        <taxon>Nocardiaceae</taxon>
        <taxon>Rhodococcoides</taxon>
    </lineage>
</organism>
<name>A0ABS2KP65_9NOCA</name>
<protein>
    <submittedName>
        <fullName evidence="1">Uncharacterized protein</fullName>
    </submittedName>
</protein>
<accession>A0ABS2KP65</accession>
<reference evidence="1 2" key="1">
    <citation type="submission" date="2021-01" db="EMBL/GenBank/DDBJ databases">
        <title>Genomics of switchgrass bacterial isolates.</title>
        <authorList>
            <person name="Shade A."/>
        </authorList>
    </citation>
    <scope>NUCLEOTIDE SEQUENCE [LARGE SCALE GENOMIC DNA]</scope>
    <source>
        <strain evidence="1 2">PvP111</strain>
    </source>
</reference>
<dbReference type="Pfam" id="PF21790">
    <property type="entry name" value="OGG"/>
    <property type="match status" value="1"/>
</dbReference>
<gene>
    <name evidence="1" type="ORF">JOE42_000488</name>
</gene>
<sequence length="249" mass="28551">MTTTPALPEACLAWCSTRSYEYDVLGDLAEIDLDWWNSRLTSARIPVRVRARGLDGDVVETGTGFLRRGDLQTIGGGCDLTTVYHCAAWLVGHRDRDRARRFPDARDLEEPAGDRRLHSVRQALDECRRAPALIDVGPHRDWSGWPRATGFGRVPMSLYVWAIGSESMLHRPQLLDQQALSELVHLGWVNNPSVSAMTVRRYLDYCEVLDEWARLGHVRPELIEMWLVRSWRSRREKPSPFLDEFRDAL</sequence>
<dbReference type="RefSeq" id="WP_204866444.1">
    <property type="nucleotide sequence ID" value="NZ_JAFBBK010000001.1"/>
</dbReference>
<dbReference type="InterPro" id="IPR048868">
    <property type="entry name" value="OGG-like_put"/>
</dbReference>
<dbReference type="Proteomes" id="UP000703038">
    <property type="component" value="Unassembled WGS sequence"/>
</dbReference>
<evidence type="ECO:0000313" key="2">
    <source>
        <dbReference type="Proteomes" id="UP000703038"/>
    </source>
</evidence>
<comment type="caution">
    <text evidence="1">The sequence shown here is derived from an EMBL/GenBank/DDBJ whole genome shotgun (WGS) entry which is preliminary data.</text>
</comment>
<keyword evidence="2" id="KW-1185">Reference proteome</keyword>
<evidence type="ECO:0000313" key="1">
    <source>
        <dbReference type="EMBL" id="MBM7413755.1"/>
    </source>
</evidence>